<feature type="region of interest" description="Disordered" evidence="1">
    <location>
        <begin position="90"/>
        <end position="113"/>
    </location>
</feature>
<proteinExistence type="predicted"/>
<sequence>MAQEEKSTMSKSNFSHNNANPTQHAQSKIIELDHQTSNDFFEFYSDQSFEMSHAEDIFLGGKLLPLQQQQQPHSSLASDNMLKAFHQRRCESLSDQKTSNQWNTSPRRLRRNSKSLDYRNVNILYDTSPNNDNGVRGLSQNRSPNKRKSDYVGELKVSKPRWYIMLFGLLAKIPHQEMDLQDIKIRQTRRKPPFEGIQNETSKSSWGMLNVLSCKSSASIAVASSGSHILG</sequence>
<feature type="compositionally biased region" description="Polar residues" evidence="1">
    <location>
        <begin position="128"/>
        <end position="143"/>
    </location>
</feature>
<protein>
    <submittedName>
        <fullName evidence="2">Uncharacterized protein</fullName>
    </submittedName>
</protein>
<reference evidence="2 3" key="1">
    <citation type="submission" date="2024-01" db="EMBL/GenBank/DDBJ databases">
        <title>The complete chloroplast genome sequence of Lithospermum erythrorhizon: insights into the phylogenetic relationship among Boraginaceae species and the maternal lineages of purple gromwells.</title>
        <authorList>
            <person name="Okada T."/>
            <person name="Watanabe K."/>
        </authorList>
    </citation>
    <scope>NUCLEOTIDE SEQUENCE [LARGE SCALE GENOMIC DNA]</scope>
</reference>
<evidence type="ECO:0000313" key="3">
    <source>
        <dbReference type="Proteomes" id="UP001454036"/>
    </source>
</evidence>
<organism evidence="2 3">
    <name type="scientific">Lithospermum erythrorhizon</name>
    <name type="common">Purple gromwell</name>
    <name type="synonym">Lithospermum officinale var. erythrorhizon</name>
    <dbReference type="NCBI Taxonomy" id="34254"/>
    <lineage>
        <taxon>Eukaryota</taxon>
        <taxon>Viridiplantae</taxon>
        <taxon>Streptophyta</taxon>
        <taxon>Embryophyta</taxon>
        <taxon>Tracheophyta</taxon>
        <taxon>Spermatophyta</taxon>
        <taxon>Magnoliopsida</taxon>
        <taxon>eudicotyledons</taxon>
        <taxon>Gunneridae</taxon>
        <taxon>Pentapetalae</taxon>
        <taxon>asterids</taxon>
        <taxon>lamiids</taxon>
        <taxon>Boraginales</taxon>
        <taxon>Boraginaceae</taxon>
        <taxon>Boraginoideae</taxon>
        <taxon>Lithospermeae</taxon>
        <taxon>Lithospermum</taxon>
    </lineage>
</organism>
<feature type="region of interest" description="Disordered" evidence="1">
    <location>
        <begin position="128"/>
        <end position="151"/>
    </location>
</feature>
<feature type="compositionally biased region" description="Polar residues" evidence="1">
    <location>
        <begin position="95"/>
        <end position="106"/>
    </location>
</feature>
<evidence type="ECO:0000313" key="2">
    <source>
        <dbReference type="EMBL" id="GAA0144685.1"/>
    </source>
</evidence>
<dbReference type="PANTHER" id="PTHR34130">
    <property type="entry name" value="OS08G0243800 PROTEIN"/>
    <property type="match status" value="1"/>
</dbReference>
<dbReference type="PANTHER" id="PTHR34130:SF3">
    <property type="entry name" value="DUF1645 FAMILY PROTEIN"/>
    <property type="match status" value="1"/>
</dbReference>
<accession>A0AAV3NZ44</accession>
<evidence type="ECO:0000256" key="1">
    <source>
        <dbReference type="SAM" id="MobiDB-lite"/>
    </source>
</evidence>
<keyword evidence="3" id="KW-1185">Reference proteome</keyword>
<feature type="region of interest" description="Disordered" evidence="1">
    <location>
        <begin position="1"/>
        <end position="26"/>
    </location>
</feature>
<comment type="caution">
    <text evidence="2">The sequence shown here is derived from an EMBL/GenBank/DDBJ whole genome shotgun (WGS) entry which is preliminary data.</text>
</comment>
<dbReference type="AlphaFoldDB" id="A0AAV3NZ44"/>
<dbReference type="EMBL" id="BAABME010000679">
    <property type="protein sequence ID" value="GAA0144685.1"/>
    <property type="molecule type" value="Genomic_DNA"/>
</dbReference>
<gene>
    <name evidence="2" type="ORF">LIER_05067</name>
</gene>
<feature type="compositionally biased region" description="Polar residues" evidence="1">
    <location>
        <begin position="9"/>
        <end position="26"/>
    </location>
</feature>
<name>A0AAV3NZ44_LITER</name>
<dbReference type="Proteomes" id="UP001454036">
    <property type="component" value="Unassembled WGS sequence"/>
</dbReference>